<name>I5C3J9_9BACT</name>
<protein>
    <submittedName>
        <fullName evidence="1">Uncharacterized protein</fullName>
    </submittedName>
</protein>
<evidence type="ECO:0000313" key="1">
    <source>
        <dbReference type="EMBL" id="EIM76401.1"/>
    </source>
</evidence>
<evidence type="ECO:0000313" key="2">
    <source>
        <dbReference type="Proteomes" id="UP000005551"/>
    </source>
</evidence>
<accession>I5C3J9</accession>
<proteinExistence type="predicted"/>
<organism evidence="1 2">
    <name type="scientific">Nitritalea halalkaliphila LW7</name>
    <dbReference type="NCBI Taxonomy" id="1189621"/>
    <lineage>
        <taxon>Bacteria</taxon>
        <taxon>Pseudomonadati</taxon>
        <taxon>Bacteroidota</taxon>
        <taxon>Cytophagia</taxon>
        <taxon>Cytophagales</taxon>
        <taxon>Cyclobacteriaceae</taxon>
        <taxon>Nitritalea</taxon>
    </lineage>
</organism>
<gene>
    <name evidence="1" type="ORF">A3SI_10244</name>
</gene>
<dbReference type="Proteomes" id="UP000005551">
    <property type="component" value="Unassembled WGS sequence"/>
</dbReference>
<keyword evidence="2" id="KW-1185">Reference proteome</keyword>
<dbReference type="AlphaFoldDB" id="I5C3J9"/>
<dbReference type="EMBL" id="AJYA01000021">
    <property type="protein sequence ID" value="EIM76401.1"/>
    <property type="molecule type" value="Genomic_DNA"/>
</dbReference>
<comment type="caution">
    <text evidence="1">The sequence shown here is derived from an EMBL/GenBank/DDBJ whole genome shotgun (WGS) entry which is preliminary data.</text>
</comment>
<sequence length="68" mass="7670">MYPEKQPAVLKEALEFALLKPEKMLALAEVLQGEVLQQWHRPALLQRTLGAYRELLGAGQQKGKEKQG</sequence>
<dbReference type="STRING" id="1189621.A3SI_10244"/>
<reference evidence="1 2" key="1">
    <citation type="submission" date="2012-05" db="EMBL/GenBank/DDBJ databases">
        <title>Genome sequence of Nitritalea halalkaliphila LW7.</title>
        <authorList>
            <person name="Jangir P.K."/>
            <person name="Singh A."/>
            <person name="Shivaji S."/>
            <person name="Sharma R."/>
        </authorList>
    </citation>
    <scope>NUCLEOTIDE SEQUENCE [LARGE SCALE GENOMIC DNA]</scope>
    <source>
        <strain evidence="1 2">LW7</strain>
    </source>
</reference>